<dbReference type="CDD" id="cd12203">
    <property type="entry name" value="GT1"/>
    <property type="match status" value="2"/>
</dbReference>
<dbReference type="PANTHER" id="PTHR21654:SF59">
    <property type="entry name" value="TRIHELIX TRANSCRIPTION FACTOR DF1"/>
    <property type="match status" value="1"/>
</dbReference>
<organism evidence="9 10">
    <name type="scientific">Nepenthes gracilis</name>
    <name type="common">Slender pitcher plant</name>
    <dbReference type="NCBI Taxonomy" id="150966"/>
    <lineage>
        <taxon>Eukaryota</taxon>
        <taxon>Viridiplantae</taxon>
        <taxon>Streptophyta</taxon>
        <taxon>Embryophyta</taxon>
        <taxon>Tracheophyta</taxon>
        <taxon>Spermatophyta</taxon>
        <taxon>Magnoliopsida</taxon>
        <taxon>eudicotyledons</taxon>
        <taxon>Gunneridae</taxon>
        <taxon>Pentapetalae</taxon>
        <taxon>Caryophyllales</taxon>
        <taxon>Nepenthaceae</taxon>
        <taxon>Nepenthes</taxon>
    </lineage>
</organism>
<feature type="region of interest" description="Disordered" evidence="7">
    <location>
        <begin position="628"/>
        <end position="660"/>
    </location>
</feature>
<dbReference type="GO" id="GO:0005634">
    <property type="term" value="C:nucleus"/>
    <property type="evidence" value="ECO:0007669"/>
    <property type="project" value="UniProtKB-SubCell"/>
</dbReference>
<feature type="compositionally biased region" description="Low complexity" evidence="7">
    <location>
        <begin position="345"/>
        <end position="362"/>
    </location>
</feature>
<feature type="compositionally biased region" description="Polar residues" evidence="7">
    <location>
        <begin position="324"/>
        <end position="333"/>
    </location>
</feature>
<dbReference type="AlphaFoldDB" id="A0AAD3T178"/>
<evidence type="ECO:0000259" key="8">
    <source>
        <dbReference type="PROSITE" id="PS50090"/>
    </source>
</evidence>
<keyword evidence="4" id="KW-0238">DNA-binding</keyword>
<dbReference type="PROSITE" id="PS50090">
    <property type="entry name" value="MYB_LIKE"/>
    <property type="match status" value="2"/>
</dbReference>
<dbReference type="FunFam" id="1.10.10.60:FF:000092">
    <property type="entry name" value="Trihelix transcription factor GT-2"/>
    <property type="match status" value="1"/>
</dbReference>
<evidence type="ECO:0000256" key="7">
    <source>
        <dbReference type="SAM" id="MobiDB-lite"/>
    </source>
</evidence>
<comment type="caution">
    <text evidence="9">The sequence shown here is derived from an EMBL/GenBank/DDBJ whole genome shotgun (WGS) entry which is preliminary data.</text>
</comment>
<dbReference type="SUPFAM" id="SSF46689">
    <property type="entry name" value="Homeodomain-like"/>
    <property type="match status" value="1"/>
</dbReference>
<feature type="compositionally biased region" description="Low complexity" evidence="7">
    <location>
        <begin position="464"/>
        <end position="491"/>
    </location>
</feature>
<dbReference type="PANTHER" id="PTHR21654">
    <property type="entry name" value="FI21293P1"/>
    <property type="match status" value="1"/>
</dbReference>
<keyword evidence="6" id="KW-0539">Nucleus</keyword>
<evidence type="ECO:0000256" key="5">
    <source>
        <dbReference type="ARBA" id="ARBA00023163"/>
    </source>
</evidence>
<gene>
    <name evidence="9" type="ORF">Nepgr_023417</name>
</gene>
<dbReference type="SMART" id="SM00717">
    <property type="entry name" value="SANT"/>
    <property type="match status" value="2"/>
</dbReference>
<dbReference type="GO" id="GO:0003677">
    <property type="term" value="F:DNA binding"/>
    <property type="evidence" value="ECO:0007669"/>
    <property type="project" value="UniProtKB-KW"/>
</dbReference>
<dbReference type="Pfam" id="PF13837">
    <property type="entry name" value="Myb_DNA-bind_4"/>
    <property type="match status" value="2"/>
</dbReference>
<evidence type="ECO:0000256" key="2">
    <source>
        <dbReference type="ARBA" id="ARBA00022737"/>
    </source>
</evidence>
<sequence length="660" mass="73736">MMAVLLELKLSPQLRSLLRVTSSRPATASNGSDCPRGSLLDRVSDLYSRVSRGFFVRDFPLESCFLITLQAWSDLEHVKIEGSSCRARGTRKHAFRFHIRNHMLGVSSGLLGSSADEGAASAAAHDGGGGVGSSSIPAELLMGHKGSGDDFCDRNSAGNRWPRQETIALLRIRSDMDLVFRDSTLKRPLWEEVSRKMAERAYHRNAKKCKEKFENVYKYHKRTKEGRSGEPEGKTYRFFGQLQALESHPSQLPLLPPPRVPPPQAAVPLSVTLPPAMGAAAQVTVSSTTLPAVCLPQPHVAQTNHTNNLPNLPLPPPPPPQLPSQSATTSRIPSRNPLIRPPHLSHIPGSPFSSPSSSSSTSSDEEIIGRSKRKRKWKDLFEMLMKEVIDKQEDLQRTFLEAIEKNEHDKKVREEAWKVQEMARLSRKHEILAQERSMAAAKDAALISFLQKLSGHQKIPLPLPSSAQPSPSPTAHPQQLQAQAAPVQKVPPQAPPQLSPLQRQLLPPYINVDPPPTNNGENLALPVTSVQWPKAEVEMLIKLRTTLDQKYQDSGPRGPLWEEISLSMRKLGHNRSAKKCKEKWRNINKYFKKVKESKKNRPEDPKTCPYFYQLEALYREKSKQLEQTTANPYCDLKPPPPSPPEDGSMAQMIIWSPEQR</sequence>
<evidence type="ECO:0000313" key="10">
    <source>
        <dbReference type="Proteomes" id="UP001279734"/>
    </source>
</evidence>
<evidence type="ECO:0000256" key="3">
    <source>
        <dbReference type="ARBA" id="ARBA00023015"/>
    </source>
</evidence>
<protein>
    <recommendedName>
        <fullName evidence="8">Myb-like domain-containing protein</fullName>
    </recommendedName>
</protein>
<dbReference type="InterPro" id="IPR009057">
    <property type="entry name" value="Homeodomain-like_sf"/>
</dbReference>
<accession>A0AAD3T178</accession>
<evidence type="ECO:0000256" key="6">
    <source>
        <dbReference type="ARBA" id="ARBA00023242"/>
    </source>
</evidence>
<proteinExistence type="predicted"/>
<evidence type="ECO:0000256" key="1">
    <source>
        <dbReference type="ARBA" id="ARBA00004123"/>
    </source>
</evidence>
<feature type="region of interest" description="Disordered" evidence="7">
    <location>
        <begin position="301"/>
        <end position="372"/>
    </location>
</feature>
<dbReference type="InterPro" id="IPR001005">
    <property type="entry name" value="SANT/Myb"/>
</dbReference>
<name>A0AAD3T178_NEPGR</name>
<keyword evidence="3" id="KW-0805">Transcription regulation</keyword>
<keyword evidence="5" id="KW-0804">Transcription</keyword>
<feature type="domain" description="Myb-like" evidence="8">
    <location>
        <begin position="153"/>
        <end position="217"/>
    </location>
</feature>
<feature type="region of interest" description="Disordered" evidence="7">
    <location>
        <begin position="460"/>
        <end position="500"/>
    </location>
</feature>
<dbReference type="GO" id="GO:0006355">
    <property type="term" value="P:regulation of DNA-templated transcription"/>
    <property type="evidence" value="ECO:0007669"/>
    <property type="project" value="UniProtKB-ARBA"/>
</dbReference>
<dbReference type="FunFam" id="1.10.10.60:FF:000061">
    <property type="entry name" value="Trihelix transcription factor GT-2"/>
    <property type="match status" value="1"/>
</dbReference>
<evidence type="ECO:0000256" key="4">
    <source>
        <dbReference type="ARBA" id="ARBA00023125"/>
    </source>
</evidence>
<comment type="subcellular location">
    <subcellularLocation>
        <location evidence="1">Nucleus</location>
    </subcellularLocation>
</comment>
<keyword evidence="2" id="KW-0677">Repeat</keyword>
<feature type="domain" description="Myb-like" evidence="8">
    <location>
        <begin position="532"/>
        <end position="588"/>
    </location>
</feature>
<reference evidence="9" key="1">
    <citation type="submission" date="2023-05" db="EMBL/GenBank/DDBJ databases">
        <title>Nepenthes gracilis genome sequencing.</title>
        <authorList>
            <person name="Fukushima K."/>
        </authorList>
    </citation>
    <scope>NUCLEOTIDE SEQUENCE</scope>
    <source>
        <strain evidence="9">SING2019-196</strain>
    </source>
</reference>
<evidence type="ECO:0000313" key="9">
    <source>
        <dbReference type="EMBL" id="GMH21575.1"/>
    </source>
</evidence>
<dbReference type="InterPro" id="IPR044822">
    <property type="entry name" value="Myb_DNA-bind_4"/>
</dbReference>
<feature type="compositionally biased region" description="Pro residues" evidence="7">
    <location>
        <begin position="312"/>
        <end position="322"/>
    </location>
</feature>
<dbReference type="Proteomes" id="UP001279734">
    <property type="component" value="Unassembled WGS sequence"/>
</dbReference>
<keyword evidence="10" id="KW-1185">Reference proteome</keyword>
<dbReference type="Gene3D" id="1.10.10.60">
    <property type="entry name" value="Homeodomain-like"/>
    <property type="match status" value="2"/>
</dbReference>
<dbReference type="EMBL" id="BSYO01000023">
    <property type="protein sequence ID" value="GMH21575.1"/>
    <property type="molecule type" value="Genomic_DNA"/>
</dbReference>